<evidence type="ECO:0000313" key="2">
    <source>
        <dbReference type="EMBL" id="MBC5616900.1"/>
    </source>
</evidence>
<reference evidence="2 3" key="1">
    <citation type="submission" date="2020-08" db="EMBL/GenBank/DDBJ databases">
        <title>Genome public.</title>
        <authorList>
            <person name="Liu C."/>
            <person name="Sun Q."/>
        </authorList>
    </citation>
    <scope>NUCLEOTIDE SEQUENCE [LARGE SCALE GENOMIC DNA]</scope>
    <source>
        <strain evidence="2 3">New-7</strain>
    </source>
</reference>
<dbReference type="PANTHER" id="PTHR32182:SF25">
    <property type="entry name" value="SLR1056 PROTEIN"/>
    <property type="match status" value="1"/>
</dbReference>
<sequence>MTRDELNNIANQVQKTKRPVPITKRELINSLGCEKRTTGNIAYINSWLDKYNLVTVPNYADGYIDDVTELKFKYSIKPDRFQLYSLNIGEYKNLHQLCIDFESTDKYCCLIGLNGSGKSNVLEVISAIFYSLYHIATLVDGLRKYPCPFKYRISYINDNEFYEIIDGRLKNGNKVTLDILPKNILASYSGEDTRLWKTYYKPIYEKYCSKMTATQGFIPLFMFYISRHEWDISLLTLLYSEDIDVVKFVAGITKGAECKISFEYNNTNIKKWDGTEIEGFIEKLKKKSTYNIESFRATINEINFIDQPSTLFYCLCKCRTESDNQIIQRINIEFINKGNIEGLSKGEKKLINANTIIHILSAPNSLCLFDEPDSHIHIARKDELKELINTENRYSIVTTHSPVFVNCLCDENIRYLKDGKIEDLERSKKLSLLSGGGISIFEGSLILGTKKILVVEGPYDKKYLEKAISIFAKRNSKYKALKQIAIIPAGSAGNAKTMYDDVLSKQVDGLELIAFLFDYDKGGLEGWKNIGNIKSEKVIPIFYQDNYAKEYETSIKNIADKDSYMVEDLFSPESYKEKVEYIHKKNTHKEFRCNDQGKTTEAIKKHIENHYSQFKDEWFDGFKPVLDQLISIFKL</sequence>
<evidence type="ECO:0000259" key="1">
    <source>
        <dbReference type="Pfam" id="PF13304"/>
    </source>
</evidence>
<keyword evidence="3" id="KW-1185">Reference proteome</keyword>
<dbReference type="InterPro" id="IPR003959">
    <property type="entry name" value="ATPase_AAA_core"/>
</dbReference>
<dbReference type="EMBL" id="JACOOK010000003">
    <property type="protein sequence ID" value="MBC5616900.1"/>
    <property type="molecule type" value="Genomic_DNA"/>
</dbReference>
<evidence type="ECO:0000313" key="3">
    <source>
        <dbReference type="Proteomes" id="UP000636891"/>
    </source>
</evidence>
<name>A0ABR7CNI7_9BACT</name>
<dbReference type="PANTHER" id="PTHR32182">
    <property type="entry name" value="DNA REPLICATION AND REPAIR PROTEIN RECF"/>
    <property type="match status" value="1"/>
</dbReference>
<protein>
    <submittedName>
        <fullName evidence="2">AAA family ATPase</fullName>
    </submittedName>
</protein>
<dbReference type="Pfam" id="PF13304">
    <property type="entry name" value="AAA_21"/>
    <property type="match status" value="1"/>
</dbReference>
<dbReference type="SUPFAM" id="SSF52540">
    <property type="entry name" value="P-loop containing nucleoside triphosphate hydrolases"/>
    <property type="match status" value="1"/>
</dbReference>
<feature type="domain" description="ATPase AAA-type core" evidence="1">
    <location>
        <begin position="339"/>
        <end position="406"/>
    </location>
</feature>
<dbReference type="InterPro" id="IPR027417">
    <property type="entry name" value="P-loop_NTPase"/>
</dbReference>
<dbReference type="Proteomes" id="UP000636891">
    <property type="component" value="Unassembled WGS sequence"/>
</dbReference>
<dbReference type="CDD" id="cd00267">
    <property type="entry name" value="ABC_ATPase"/>
    <property type="match status" value="1"/>
</dbReference>
<accession>A0ABR7CNI7</accession>
<proteinExistence type="predicted"/>
<comment type="caution">
    <text evidence="2">The sequence shown here is derived from an EMBL/GenBank/DDBJ whole genome shotgun (WGS) entry which is preliminary data.</text>
</comment>
<organism evidence="2 3">
    <name type="scientific">Alistipes hominis</name>
    <dbReference type="NCBI Taxonomy" id="2763015"/>
    <lineage>
        <taxon>Bacteria</taxon>
        <taxon>Pseudomonadati</taxon>
        <taxon>Bacteroidota</taxon>
        <taxon>Bacteroidia</taxon>
        <taxon>Bacteroidales</taxon>
        <taxon>Rikenellaceae</taxon>
        <taxon>Alistipes</taxon>
    </lineage>
</organism>
<dbReference type="Gene3D" id="3.40.50.300">
    <property type="entry name" value="P-loop containing nucleotide triphosphate hydrolases"/>
    <property type="match status" value="1"/>
</dbReference>
<dbReference type="RefSeq" id="WP_118656157.1">
    <property type="nucleotide sequence ID" value="NZ_JACOOK010000003.1"/>
</dbReference>
<gene>
    <name evidence="2" type="ORF">H8S08_07710</name>
</gene>